<evidence type="ECO:0000256" key="2">
    <source>
        <dbReference type="SAM" id="MobiDB-lite"/>
    </source>
</evidence>
<dbReference type="Gene3D" id="2.40.40.10">
    <property type="entry name" value="RlpA-like domain"/>
    <property type="match status" value="1"/>
</dbReference>
<dbReference type="STRING" id="2316362.A0A4Q2DLQ7"/>
<feature type="compositionally biased region" description="Acidic residues" evidence="2">
    <location>
        <begin position="69"/>
        <end position="83"/>
    </location>
</feature>
<reference evidence="4 5" key="1">
    <citation type="submission" date="2019-01" db="EMBL/GenBank/DDBJ databases">
        <title>Draft genome sequence of Psathyrella aberdarensis IHI B618.</title>
        <authorList>
            <person name="Buettner E."/>
            <person name="Kellner H."/>
        </authorList>
    </citation>
    <scope>NUCLEOTIDE SEQUENCE [LARGE SCALE GENOMIC DNA]</scope>
    <source>
        <strain evidence="4 5">IHI B618</strain>
    </source>
</reference>
<dbReference type="InterPro" id="IPR036291">
    <property type="entry name" value="NAD(P)-bd_dom_sf"/>
</dbReference>
<dbReference type="Gene3D" id="3.40.50.720">
    <property type="entry name" value="NAD(P)-binding Rossmann-like Domain"/>
    <property type="match status" value="1"/>
</dbReference>
<dbReference type="Proteomes" id="UP000290288">
    <property type="component" value="Unassembled WGS sequence"/>
</dbReference>
<name>A0A4Q2DLQ7_9AGAR</name>
<feature type="compositionally biased region" description="Polar residues" evidence="2">
    <location>
        <begin position="131"/>
        <end position="140"/>
    </location>
</feature>
<dbReference type="SUPFAM" id="SSF50685">
    <property type="entry name" value="Barwin-like endoglucanases"/>
    <property type="match status" value="1"/>
</dbReference>
<dbReference type="EMBL" id="SDEE01000129">
    <property type="protein sequence ID" value="RXW20897.1"/>
    <property type="molecule type" value="Genomic_DNA"/>
</dbReference>
<evidence type="ECO:0000259" key="3">
    <source>
        <dbReference type="Pfam" id="PF03330"/>
    </source>
</evidence>
<evidence type="ECO:0000256" key="1">
    <source>
        <dbReference type="ARBA" id="ARBA00022729"/>
    </source>
</evidence>
<dbReference type="Pfam" id="PF03330">
    <property type="entry name" value="DPBB_1"/>
    <property type="match status" value="1"/>
</dbReference>
<organism evidence="4 5">
    <name type="scientific">Candolleomyces aberdarensis</name>
    <dbReference type="NCBI Taxonomy" id="2316362"/>
    <lineage>
        <taxon>Eukaryota</taxon>
        <taxon>Fungi</taxon>
        <taxon>Dikarya</taxon>
        <taxon>Basidiomycota</taxon>
        <taxon>Agaricomycotina</taxon>
        <taxon>Agaricomycetes</taxon>
        <taxon>Agaricomycetidae</taxon>
        <taxon>Agaricales</taxon>
        <taxon>Agaricineae</taxon>
        <taxon>Psathyrellaceae</taxon>
        <taxon>Candolleomyces</taxon>
    </lineage>
</organism>
<dbReference type="AlphaFoldDB" id="A0A4Q2DLQ7"/>
<feature type="compositionally biased region" description="Polar residues" evidence="2">
    <location>
        <begin position="49"/>
        <end position="61"/>
    </location>
</feature>
<keyword evidence="1" id="KW-0732">Signal</keyword>
<sequence>MGIYINQELLQPIVDRYAAMPAGLQLLQGKGLTSFVRSWLGTKAKESLSSRPAQCNPSTASAPEPSGGAEEEDCDDDDEEEDDRLATLAPAAVPAVAVPKVPVSPPVPALESVAASPKSPATPDPVPDASLQKSTSTSSRAGTTYTGGFATFYYQNGVAGACGKVHGDADMIAAIDGDRYGNLGAVSSQCGRRVKITNTKNQKSVTVTIADACPTCRNSNSIDLSEGAFKKIATLDEGIVPTGHIRAALSKGIEVTSVSSSGRPYRTPKGHSPSWTAKVNWQKGDALNPLSFAHLLPEVGGVVHTLGTLLEDGAYKQAIRNGDLPGLLKSLIGIGKDSNPLRSGVVAEGPRVTYESLNRDSAIRVCEEFVKSSSSAGDAPNKPRPFVYLSAEDIFRPVIPARYIETKREAERRIEEMMLLNPDYRGVYIRPSLVYHAHLRPLTTPIATVLDLSAAIHRKVPRTLPTPSNLLRSLGASTTASSSESGSSSPLESIANALTLPPIHVDQVAAAIVATLDSESAVRGVVGVNRMRELIGWKSDGESPEITLGRI</sequence>
<keyword evidence="5" id="KW-1185">Reference proteome</keyword>
<dbReference type="InterPro" id="IPR009009">
    <property type="entry name" value="RlpA-like_DPBB"/>
</dbReference>
<dbReference type="PANTHER" id="PTHR31836:SF24">
    <property type="entry name" value="RLPA-LIKE PROTEIN DOUBLE-PSI BETA-BARREL DOMAIN-CONTAINING PROTEIN"/>
    <property type="match status" value="1"/>
</dbReference>
<gene>
    <name evidence="4" type="ORF">EST38_g4962</name>
</gene>
<accession>A0A4Q2DLQ7</accession>
<dbReference type="OrthoDB" id="276721at2759"/>
<feature type="region of interest" description="Disordered" evidence="2">
    <location>
        <begin position="46"/>
        <end position="84"/>
    </location>
</feature>
<dbReference type="SUPFAM" id="SSF51735">
    <property type="entry name" value="NAD(P)-binding Rossmann-fold domains"/>
    <property type="match status" value="1"/>
</dbReference>
<protein>
    <recommendedName>
        <fullName evidence="3">RlpA-like protein double-psi beta-barrel domain-containing protein</fullName>
    </recommendedName>
</protein>
<comment type="caution">
    <text evidence="4">The sequence shown here is derived from an EMBL/GenBank/DDBJ whole genome shotgun (WGS) entry which is preliminary data.</text>
</comment>
<evidence type="ECO:0000313" key="4">
    <source>
        <dbReference type="EMBL" id="RXW20897.1"/>
    </source>
</evidence>
<dbReference type="InterPro" id="IPR036908">
    <property type="entry name" value="RlpA-like_sf"/>
</dbReference>
<feature type="region of interest" description="Disordered" evidence="2">
    <location>
        <begin position="110"/>
        <end position="141"/>
    </location>
</feature>
<dbReference type="PANTHER" id="PTHR31836">
    <property type="match status" value="1"/>
</dbReference>
<dbReference type="InterPro" id="IPR051477">
    <property type="entry name" value="Expansin_CellWall"/>
</dbReference>
<proteinExistence type="predicted"/>
<feature type="domain" description="RlpA-like protein double-psi beta-barrel" evidence="3">
    <location>
        <begin position="149"/>
        <end position="241"/>
    </location>
</feature>
<evidence type="ECO:0000313" key="5">
    <source>
        <dbReference type="Proteomes" id="UP000290288"/>
    </source>
</evidence>
<dbReference type="CDD" id="cd22191">
    <property type="entry name" value="DPBB_RlpA_EXP_N-like"/>
    <property type="match status" value="1"/>
</dbReference>